<evidence type="ECO:0000256" key="9">
    <source>
        <dbReference type="ARBA" id="ARBA00037230"/>
    </source>
</evidence>
<dbReference type="PANTHER" id="PTHR43653:SF1">
    <property type="entry name" value="CYTOCHROME C-TYPE BIOGENESIS PROTEIN CCMF"/>
    <property type="match status" value="1"/>
</dbReference>
<keyword evidence="5 10" id="KW-0812">Transmembrane</keyword>
<evidence type="ECO:0000256" key="6">
    <source>
        <dbReference type="ARBA" id="ARBA00022748"/>
    </source>
</evidence>
<evidence type="ECO:0000256" key="1">
    <source>
        <dbReference type="ARBA" id="ARBA00004429"/>
    </source>
</evidence>
<feature type="domain" description="Cytochrome c assembly protein" evidence="11">
    <location>
        <begin position="89"/>
        <end position="295"/>
    </location>
</feature>
<reference evidence="13 14" key="1">
    <citation type="submission" date="2018-05" db="EMBL/GenBank/DDBJ databases">
        <title>Genomic Encyclopedia of Type Strains, Phase IV (KMG-IV): sequencing the most valuable type-strain genomes for metagenomic binning, comparative biology and taxonomic classification.</title>
        <authorList>
            <person name="Goeker M."/>
        </authorList>
    </citation>
    <scope>NUCLEOTIDE SEQUENCE [LARGE SCALE GENOMIC DNA]</scope>
    <source>
        <strain evidence="13 14">DSM 16791</strain>
    </source>
</reference>
<feature type="transmembrane region" description="Helical" evidence="10">
    <location>
        <begin position="175"/>
        <end position="195"/>
    </location>
</feature>
<dbReference type="InterPro" id="IPR002541">
    <property type="entry name" value="Cyt_c_assembly"/>
</dbReference>
<evidence type="ECO:0000313" key="14">
    <source>
        <dbReference type="Proteomes" id="UP000246352"/>
    </source>
</evidence>
<dbReference type="NCBIfam" id="TIGR00353">
    <property type="entry name" value="nrfE"/>
    <property type="match status" value="1"/>
</dbReference>
<dbReference type="Pfam" id="PF16327">
    <property type="entry name" value="CcmF_C"/>
    <property type="match status" value="1"/>
</dbReference>
<dbReference type="PRINTS" id="PR01410">
    <property type="entry name" value="CCBIOGENESIS"/>
</dbReference>
<feature type="transmembrane region" description="Helical" evidence="10">
    <location>
        <begin position="38"/>
        <end position="62"/>
    </location>
</feature>
<evidence type="ECO:0000256" key="10">
    <source>
        <dbReference type="SAM" id="Phobius"/>
    </source>
</evidence>
<evidence type="ECO:0000256" key="4">
    <source>
        <dbReference type="ARBA" id="ARBA00022519"/>
    </source>
</evidence>
<dbReference type="GO" id="GO:0017004">
    <property type="term" value="P:cytochrome complex assembly"/>
    <property type="evidence" value="ECO:0007669"/>
    <property type="project" value="UniProtKB-KW"/>
</dbReference>
<keyword evidence="3" id="KW-1003">Cell membrane</keyword>
<keyword evidence="4" id="KW-0997">Cell inner membrane</keyword>
<keyword evidence="7 10" id="KW-1133">Transmembrane helix</keyword>
<dbReference type="InterPro" id="IPR032523">
    <property type="entry name" value="CcmF_C"/>
</dbReference>
<comment type="subcellular location">
    <subcellularLocation>
        <location evidence="1">Cell inner membrane</location>
        <topology evidence="1">Multi-pass membrane protein</topology>
    </subcellularLocation>
</comment>
<dbReference type="OrthoDB" id="9761451at2"/>
<evidence type="ECO:0000256" key="5">
    <source>
        <dbReference type="ARBA" id="ARBA00022692"/>
    </source>
</evidence>
<dbReference type="GO" id="GO:0005886">
    <property type="term" value="C:plasma membrane"/>
    <property type="evidence" value="ECO:0007669"/>
    <property type="project" value="UniProtKB-SubCell"/>
</dbReference>
<dbReference type="GO" id="GO:0020037">
    <property type="term" value="F:heme binding"/>
    <property type="evidence" value="ECO:0007669"/>
    <property type="project" value="InterPro"/>
</dbReference>
<feature type="transmembrane region" description="Helical" evidence="10">
    <location>
        <begin position="207"/>
        <end position="229"/>
    </location>
</feature>
<feature type="transmembrane region" description="Helical" evidence="10">
    <location>
        <begin position="394"/>
        <end position="413"/>
    </location>
</feature>
<organism evidence="13 14">
    <name type="scientific">Hoeflea marina</name>
    <dbReference type="NCBI Taxonomy" id="274592"/>
    <lineage>
        <taxon>Bacteria</taxon>
        <taxon>Pseudomonadati</taxon>
        <taxon>Pseudomonadota</taxon>
        <taxon>Alphaproteobacteria</taxon>
        <taxon>Hyphomicrobiales</taxon>
        <taxon>Rhizobiaceae</taxon>
        <taxon>Hoeflea</taxon>
    </lineage>
</organism>
<keyword evidence="8 10" id="KW-0472">Membrane</keyword>
<feature type="transmembrane region" description="Helical" evidence="10">
    <location>
        <begin position="352"/>
        <end position="374"/>
    </location>
</feature>
<feature type="transmembrane region" description="Helical" evidence="10">
    <location>
        <begin position="273"/>
        <end position="292"/>
    </location>
</feature>
<gene>
    <name evidence="13" type="ORF">DFR52_102900</name>
</gene>
<feature type="transmembrane region" description="Helical" evidence="10">
    <location>
        <begin position="128"/>
        <end position="148"/>
    </location>
</feature>
<dbReference type="InterPro" id="IPR003568">
    <property type="entry name" value="Cyt_c_biogenesis_CcmF"/>
</dbReference>
<feature type="transmembrane region" description="Helical" evidence="10">
    <location>
        <begin position="425"/>
        <end position="442"/>
    </location>
</feature>
<name>A0A317PMV7_9HYPH</name>
<accession>A0A317PMV7</accession>
<dbReference type="Pfam" id="PF01578">
    <property type="entry name" value="Cytochrom_C_asm"/>
    <property type="match status" value="1"/>
</dbReference>
<proteinExistence type="inferred from homology"/>
<dbReference type="InterPro" id="IPR003567">
    <property type="entry name" value="Cyt_c_biogenesis"/>
</dbReference>
<keyword evidence="14" id="KW-1185">Reference proteome</keyword>
<evidence type="ECO:0000256" key="8">
    <source>
        <dbReference type="ARBA" id="ARBA00023136"/>
    </source>
</evidence>
<feature type="transmembrane region" description="Helical" evidence="10">
    <location>
        <begin position="6"/>
        <end position="26"/>
    </location>
</feature>
<comment type="function">
    <text evidence="9">Required for the biogenesis of c-type cytochromes. Possible subunit of a heme lyase.</text>
</comment>
<feature type="transmembrane region" description="Helical" evidence="10">
    <location>
        <begin position="448"/>
        <end position="470"/>
    </location>
</feature>
<dbReference type="PANTHER" id="PTHR43653">
    <property type="entry name" value="CYTOCHROME C ASSEMBLY PROTEIN-RELATED"/>
    <property type="match status" value="1"/>
</dbReference>
<feature type="transmembrane region" description="Helical" evidence="10">
    <location>
        <begin position="96"/>
        <end position="116"/>
    </location>
</feature>
<evidence type="ECO:0000259" key="12">
    <source>
        <dbReference type="Pfam" id="PF16327"/>
    </source>
</evidence>
<protein>
    <submittedName>
        <fullName evidence="13">Cytochrome c-type biogenesis protein CcmF</fullName>
    </submittedName>
</protein>
<dbReference type="EMBL" id="QGTR01000002">
    <property type="protein sequence ID" value="PWW02232.1"/>
    <property type="molecule type" value="Genomic_DNA"/>
</dbReference>
<dbReference type="RefSeq" id="WP_110031929.1">
    <property type="nucleotide sequence ID" value="NZ_QGTR01000002.1"/>
</dbReference>
<feature type="transmembrane region" description="Helical" evidence="10">
    <location>
        <begin position="312"/>
        <end position="331"/>
    </location>
</feature>
<comment type="similarity">
    <text evidence="2">Belongs to the CcmF/CycK/Ccl1/NrfE/CcsA family.</text>
</comment>
<evidence type="ECO:0000313" key="13">
    <source>
        <dbReference type="EMBL" id="PWW02232.1"/>
    </source>
</evidence>
<dbReference type="NCBIfam" id="NF007691">
    <property type="entry name" value="PRK10369.1"/>
    <property type="match status" value="1"/>
</dbReference>
<evidence type="ECO:0000256" key="3">
    <source>
        <dbReference type="ARBA" id="ARBA00022475"/>
    </source>
</evidence>
<feature type="transmembrane region" description="Helical" evidence="10">
    <location>
        <begin position="613"/>
        <end position="635"/>
    </location>
</feature>
<evidence type="ECO:0000256" key="7">
    <source>
        <dbReference type="ARBA" id="ARBA00022989"/>
    </source>
</evidence>
<feature type="domain" description="Cytochrome c-type biogenesis protein CcmF C-terminal" evidence="12">
    <location>
        <begin position="315"/>
        <end position="640"/>
    </location>
</feature>
<evidence type="ECO:0000259" key="11">
    <source>
        <dbReference type="Pfam" id="PF01578"/>
    </source>
</evidence>
<sequence length="663" mass="70554">MITELGHFALILALAACIIQSTVPFVGARRRDTSMMAVGPVAAVTSFVLVLISFFALVHAYVVSDFSVINVVENSHSLKPLIYKISGVWGNHEGSMLLWITILVLFSALVATFGGNLPESLKANVLSVQAWVTTAFLLFVLLTSNPFLRASPAPLEGNDLNPVLQDIGLAIHPPLLYLGYVGFSISFSFAIAALIEGRIDAAWARWVRPWTLAAWSFLTAGIAMGSYWAYYELGWGGWWFWDPVENASFMPWLAGTALLHSALVMEKREALKIWTVLLAILTFSFSLLGTFLVRSGVLTSVHAFATDPARGVFILGILILFIGGALALFGFRAAALKSGGMFAPVSREGALVLNNLFLTTAAATVLVGTLYPLLLEATTGTKISVGAPFFNLTFGPLMVPLLIAAPFGPLLAWKRADLAGVAQRLYLAVGAALLVGLAVLYMHTGAPVLAALGIALGVFVIGGALTDLGGRIGIGRVSAAIAWSRFKGLPRAAFGTALAHAGLGITVIGVVAASVFSTELVTAMKPGDTAEAGGYAVRFEGMRDVNGPNYTSQAGEFSIRRGGVEVARLSSAKRFYPARRMPTTEAGIVTFGLSQLYISLGDPESNGGLVVRIWWKSWITCIWYGAILMMLGGVLSLSDRRLRVGAPNRARTPRRASTVEAGA</sequence>
<dbReference type="AlphaFoldDB" id="A0A317PMV7"/>
<keyword evidence="6" id="KW-0201">Cytochrome c-type biogenesis</keyword>
<comment type="caution">
    <text evidence="13">The sequence shown here is derived from an EMBL/GenBank/DDBJ whole genome shotgun (WGS) entry which is preliminary data.</text>
</comment>
<feature type="transmembrane region" description="Helical" evidence="10">
    <location>
        <begin position="249"/>
        <end position="266"/>
    </location>
</feature>
<feature type="transmembrane region" description="Helical" evidence="10">
    <location>
        <begin position="491"/>
        <end position="516"/>
    </location>
</feature>
<dbReference type="GO" id="GO:0015232">
    <property type="term" value="F:heme transmembrane transporter activity"/>
    <property type="evidence" value="ECO:0007669"/>
    <property type="project" value="InterPro"/>
</dbReference>
<dbReference type="Proteomes" id="UP000246352">
    <property type="component" value="Unassembled WGS sequence"/>
</dbReference>
<dbReference type="PRINTS" id="PR01411">
    <property type="entry name" value="CCMFBIOGNSIS"/>
</dbReference>
<evidence type="ECO:0000256" key="2">
    <source>
        <dbReference type="ARBA" id="ARBA00009186"/>
    </source>
</evidence>